<evidence type="ECO:0000256" key="2">
    <source>
        <dbReference type="ARBA" id="ARBA00004787"/>
    </source>
</evidence>
<evidence type="ECO:0000256" key="7">
    <source>
        <dbReference type="HAMAP-Rule" id="MF_00108"/>
    </source>
</evidence>
<evidence type="ECO:0000256" key="4">
    <source>
        <dbReference type="ARBA" id="ARBA00022679"/>
    </source>
</evidence>
<gene>
    <name evidence="7" type="primary">ispD</name>
    <name evidence="9" type="ORF">C8D97_11515</name>
</gene>
<dbReference type="OrthoDB" id="9806837at2"/>
<dbReference type="GO" id="GO:0019288">
    <property type="term" value="P:isopentenyl diphosphate biosynthetic process, methylerythritol 4-phosphate pathway"/>
    <property type="evidence" value="ECO:0007669"/>
    <property type="project" value="UniProtKB-UniRule"/>
</dbReference>
<name>A0A316FBR6_9GAMM</name>
<evidence type="ECO:0000256" key="5">
    <source>
        <dbReference type="ARBA" id="ARBA00022695"/>
    </source>
</evidence>
<dbReference type="UniPathway" id="UPA00056">
    <property type="reaction ID" value="UER00093"/>
</dbReference>
<evidence type="ECO:0000313" key="10">
    <source>
        <dbReference type="Proteomes" id="UP000245790"/>
    </source>
</evidence>
<dbReference type="NCBIfam" id="TIGR00453">
    <property type="entry name" value="ispD"/>
    <property type="match status" value="1"/>
</dbReference>
<keyword evidence="4 7" id="KW-0808">Transferase</keyword>
<reference evidence="9 10" key="1">
    <citation type="submission" date="2018-05" db="EMBL/GenBank/DDBJ databases">
        <title>Genomic Encyclopedia of Type Strains, Phase IV (KMG-IV): sequencing the most valuable type-strain genomes for metagenomic binning, comparative biology and taxonomic classification.</title>
        <authorList>
            <person name="Goeker M."/>
        </authorList>
    </citation>
    <scope>NUCLEOTIDE SEQUENCE [LARGE SCALE GENOMIC DNA]</scope>
    <source>
        <strain evidence="9 10">DSM 25350</strain>
    </source>
</reference>
<dbReference type="AlphaFoldDB" id="A0A316FBR6"/>
<dbReference type="GO" id="GO:0050518">
    <property type="term" value="F:2-C-methyl-D-erythritol 4-phosphate cytidylyltransferase activity"/>
    <property type="evidence" value="ECO:0007669"/>
    <property type="project" value="UniProtKB-UniRule"/>
</dbReference>
<accession>A0A316FBR6</accession>
<protein>
    <recommendedName>
        <fullName evidence="7">2-C-methyl-D-erythritol 4-phosphate cytidylyltransferase</fullName>
        <ecNumber evidence="7">2.7.7.60</ecNumber>
    </recommendedName>
    <alternativeName>
        <fullName evidence="7">4-diphosphocytidyl-2C-methyl-D-erythritol synthase</fullName>
    </alternativeName>
    <alternativeName>
        <fullName evidence="7">MEP cytidylyltransferase</fullName>
        <shortName evidence="7">MCT</shortName>
    </alternativeName>
</protein>
<evidence type="ECO:0000256" key="6">
    <source>
        <dbReference type="ARBA" id="ARBA00023229"/>
    </source>
</evidence>
<evidence type="ECO:0000256" key="8">
    <source>
        <dbReference type="SAM" id="MobiDB-lite"/>
    </source>
</evidence>
<dbReference type="SUPFAM" id="SSF53448">
    <property type="entry name" value="Nucleotide-diphospho-sugar transferases"/>
    <property type="match status" value="1"/>
</dbReference>
<dbReference type="InterPro" id="IPR018294">
    <property type="entry name" value="ISPD_synthase_CS"/>
</dbReference>
<dbReference type="HAMAP" id="MF_00108">
    <property type="entry name" value="IspD"/>
    <property type="match status" value="1"/>
</dbReference>
<evidence type="ECO:0000256" key="3">
    <source>
        <dbReference type="ARBA" id="ARBA00009789"/>
    </source>
</evidence>
<dbReference type="EMBL" id="QGGU01000015">
    <property type="protein sequence ID" value="PWK44413.1"/>
    <property type="molecule type" value="Genomic_DNA"/>
</dbReference>
<feature type="region of interest" description="Disordered" evidence="8">
    <location>
        <begin position="245"/>
        <end position="266"/>
    </location>
</feature>
<dbReference type="PANTHER" id="PTHR32125">
    <property type="entry name" value="2-C-METHYL-D-ERYTHRITOL 4-PHOSPHATE CYTIDYLYLTRANSFERASE, CHLOROPLASTIC"/>
    <property type="match status" value="1"/>
</dbReference>
<dbReference type="EC" id="2.7.7.60" evidence="7"/>
<comment type="function">
    <text evidence="7">Catalyzes the formation of 4-diphosphocytidyl-2-C-methyl-D-erythritol from CTP and 2-C-methyl-D-erythritol 4-phosphate (MEP).</text>
</comment>
<organism evidence="9 10">
    <name type="scientific">Pleionea mediterranea</name>
    <dbReference type="NCBI Taxonomy" id="523701"/>
    <lineage>
        <taxon>Bacteria</taxon>
        <taxon>Pseudomonadati</taxon>
        <taxon>Pseudomonadota</taxon>
        <taxon>Gammaproteobacteria</taxon>
        <taxon>Oceanospirillales</taxon>
        <taxon>Pleioneaceae</taxon>
        <taxon>Pleionea</taxon>
    </lineage>
</organism>
<feature type="site" description="Transition state stabilizer" evidence="7">
    <location>
        <position position="20"/>
    </location>
</feature>
<comment type="caution">
    <text evidence="9">The sequence shown here is derived from an EMBL/GenBank/DDBJ whole genome shotgun (WGS) entry which is preliminary data.</text>
</comment>
<dbReference type="Pfam" id="PF01128">
    <property type="entry name" value="IspD"/>
    <property type="match status" value="1"/>
</dbReference>
<comment type="pathway">
    <text evidence="2 7">Isoprenoid biosynthesis; isopentenyl diphosphate biosynthesis via DXP pathway; isopentenyl diphosphate from 1-deoxy-D-xylulose 5-phosphate: step 2/6.</text>
</comment>
<dbReference type="InterPro" id="IPR050088">
    <property type="entry name" value="IspD/TarI_cytidylyltransf_bact"/>
</dbReference>
<evidence type="ECO:0000313" key="9">
    <source>
        <dbReference type="EMBL" id="PWK44413.1"/>
    </source>
</evidence>
<feature type="site" description="Positions MEP for the nucleophilic attack" evidence="7">
    <location>
        <position position="164"/>
    </location>
</feature>
<feature type="site" description="Positions MEP for the nucleophilic attack" evidence="7">
    <location>
        <position position="220"/>
    </location>
</feature>
<dbReference type="CDD" id="cd02516">
    <property type="entry name" value="CDP-ME_synthetase"/>
    <property type="match status" value="1"/>
</dbReference>
<dbReference type="InterPro" id="IPR034683">
    <property type="entry name" value="IspD/TarI"/>
</dbReference>
<feature type="site" description="Transition state stabilizer" evidence="7">
    <location>
        <position position="27"/>
    </location>
</feature>
<dbReference type="InterPro" id="IPR001228">
    <property type="entry name" value="IspD"/>
</dbReference>
<comment type="catalytic activity">
    <reaction evidence="1 7">
        <text>2-C-methyl-D-erythritol 4-phosphate + CTP + H(+) = 4-CDP-2-C-methyl-D-erythritol + diphosphate</text>
        <dbReference type="Rhea" id="RHEA:13429"/>
        <dbReference type="ChEBI" id="CHEBI:15378"/>
        <dbReference type="ChEBI" id="CHEBI:33019"/>
        <dbReference type="ChEBI" id="CHEBI:37563"/>
        <dbReference type="ChEBI" id="CHEBI:57823"/>
        <dbReference type="ChEBI" id="CHEBI:58262"/>
        <dbReference type="EC" id="2.7.7.60"/>
    </reaction>
</comment>
<sequence length="266" mass="29773">MSLQTPEFWVVIPAAGRGSRMQQSTAKQYLELSGRKVIEYSLERFSQDQEIRGIIIVTDDDETVLPIIEKFQQSYPKIHFQITRGGAERADSVRLGLKAVKTLSTNDNVWVLVHDAARPCLTTTDLIRLKQSAKSFSEGAILAAPIVDTLKQIKCSRITETHNRQLFMRALTPQMAPLKLLSEAVEHCQKNNVLITDEAQALETFGASVGVVEGRHDNIKITYPEDLALAEFILKQQASELENSTVKRNAFSNDTDNTGNSDRMKK</sequence>
<keyword evidence="6 7" id="KW-0414">Isoprene biosynthesis</keyword>
<comment type="similarity">
    <text evidence="3 7">Belongs to the IspD/TarI cytidylyltransferase family. IspD subfamily.</text>
</comment>
<dbReference type="PANTHER" id="PTHR32125:SF4">
    <property type="entry name" value="2-C-METHYL-D-ERYTHRITOL 4-PHOSPHATE CYTIDYLYLTRANSFERASE, CHLOROPLASTIC"/>
    <property type="match status" value="1"/>
</dbReference>
<dbReference type="RefSeq" id="WP_109764976.1">
    <property type="nucleotide sequence ID" value="NZ_QGGU01000015.1"/>
</dbReference>
<proteinExistence type="inferred from homology"/>
<keyword evidence="5 7" id="KW-0548">Nucleotidyltransferase</keyword>
<dbReference type="FunFam" id="3.90.550.10:FF:000003">
    <property type="entry name" value="2-C-methyl-D-erythritol 4-phosphate cytidylyltransferase"/>
    <property type="match status" value="1"/>
</dbReference>
<evidence type="ECO:0000256" key="1">
    <source>
        <dbReference type="ARBA" id="ARBA00001282"/>
    </source>
</evidence>
<dbReference type="PROSITE" id="PS01295">
    <property type="entry name" value="ISPD"/>
    <property type="match status" value="1"/>
</dbReference>
<keyword evidence="10" id="KW-1185">Reference proteome</keyword>
<dbReference type="InterPro" id="IPR029044">
    <property type="entry name" value="Nucleotide-diphossugar_trans"/>
</dbReference>
<dbReference type="Proteomes" id="UP000245790">
    <property type="component" value="Unassembled WGS sequence"/>
</dbReference>
<dbReference type="Gene3D" id="3.90.550.10">
    <property type="entry name" value="Spore Coat Polysaccharide Biosynthesis Protein SpsA, Chain A"/>
    <property type="match status" value="1"/>
</dbReference>